<reference evidence="1" key="1">
    <citation type="submission" date="2022-05" db="EMBL/GenBank/DDBJ databases">
        <title>A methanotrophic Mycobacterium dominates a cave microbial ecosystem.</title>
        <authorList>
            <person name="Van Spanning R.J.M."/>
            <person name="Guan Q."/>
            <person name="Melkonian C."/>
            <person name="Gallant J."/>
            <person name="Polerecky L."/>
            <person name="Flot J.-F."/>
            <person name="Brandt B.W."/>
            <person name="Braster M."/>
            <person name="Iturbe Espinoza P."/>
            <person name="Aerts J."/>
            <person name="Meima-Franke M."/>
            <person name="Piersma S.R."/>
            <person name="Bunduc C."/>
            <person name="Ummels R."/>
            <person name="Pain A."/>
            <person name="Fleming E.J."/>
            <person name="van der Wel N."/>
            <person name="Gherman V.D."/>
            <person name="Sarbu S.M."/>
            <person name="Bodelier P.L.E."/>
            <person name="Bitter W."/>
        </authorList>
    </citation>
    <scope>NUCLEOTIDE SEQUENCE</scope>
    <source>
        <strain evidence="1">Sulfur Cave</strain>
    </source>
</reference>
<evidence type="ECO:0000313" key="1">
    <source>
        <dbReference type="EMBL" id="UQX11663.1"/>
    </source>
</evidence>
<organism evidence="1 2">
    <name type="scientific">Candidatus Mycobacterium methanotrophicum</name>
    <dbReference type="NCBI Taxonomy" id="2943498"/>
    <lineage>
        <taxon>Bacteria</taxon>
        <taxon>Bacillati</taxon>
        <taxon>Actinomycetota</taxon>
        <taxon>Actinomycetes</taxon>
        <taxon>Mycobacteriales</taxon>
        <taxon>Mycobacteriaceae</taxon>
        <taxon>Mycobacterium</taxon>
    </lineage>
</organism>
<accession>A0ABY4QMX4</accession>
<proteinExistence type="predicted"/>
<evidence type="ECO:0000313" key="2">
    <source>
        <dbReference type="Proteomes" id="UP001056610"/>
    </source>
</evidence>
<sequence length="98" mass="10982">MLSPALSVRRGTVDVQGEEQQKLDGIANDIFLRTNEFGGRQRTIASGDWRRRRLRHLSTILTWSDSPVLKLFQNGTRRAAGDATLRTAGRARHLAIAQ</sequence>
<protein>
    <submittedName>
        <fullName evidence="1">Uncharacterized protein</fullName>
    </submittedName>
</protein>
<dbReference type="Proteomes" id="UP001056610">
    <property type="component" value="Chromosome"/>
</dbReference>
<keyword evidence="2" id="KW-1185">Reference proteome</keyword>
<name>A0ABY4QMX4_9MYCO</name>
<dbReference type="EMBL" id="CP097320">
    <property type="protein sequence ID" value="UQX11663.1"/>
    <property type="molecule type" value="Genomic_DNA"/>
</dbReference>
<gene>
    <name evidence="1" type="ORF">M5I08_04135</name>
</gene>